<protein>
    <submittedName>
        <fullName evidence="2">DUF3857 domain-containing protein</fullName>
    </submittedName>
</protein>
<name>A0ABS5VTJ7_9BACT</name>
<feature type="domain" description="DUF3857" evidence="1">
    <location>
        <begin position="79"/>
        <end position="232"/>
    </location>
</feature>
<organism evidence="2 3">
    <name type="scientific">Chryseosolibacter indicus</name>
    <dbReference type="NCBI Taxonomy" id="2782351"/>
    <lineage>
        <taxon>Bacteria</taxon>
        <taxon>Pseudomonadati</taxon>
        <taxon>Bacteroidota</taxon>
        <taxon>Cytophagia</taxon>
        <taxon>Cytophagales</taxon>
        <taxon>Chryseotaleaceae</taxon>
        <taxon>Chryseosolibacter</taxon>
    </lineage>
</organism>
<accession>A0ABS5VTJ7</accession>
<dbReference type="EMBL" id="JAHESD010000038">
    <property type="protein sequence ID" value="MBT1704733.1"/>
    <property type="molecule type" value="Genomic_DNA"/>
</dbReference>
<dbReference type="Gene3D" id="2.60.40.3140">
    <property type="match status" value="1"/>
</dbReference>
<proteinExistence type="predicted"/>
<sequence>MLKRSISIIAIIVIAFNAFITNAADRAEELRKEMWKTSDKDFHVKEVPQKWLNKSAVIIAKLHRFEYRKLPVLSILQDKQYNHFRIMLLDKNAVNKYSELSYPASGGSTYVYTGFKVIKPSGKEIIVDEKSAVKMERKGGDGKVAYYKIAVPNLEPGDIIDYYICQESEQKVYSPVYFFDPFIYNLPQEYPLMKQKLQFKIQRKCYINLRSVNGAPELKMVDDKENDEQYYSLEDGDREGIADIKWLYPNRDVPTIKFRASFAMGSERHRENTFLGEQGKVKNKAGSEEIVDFVNVVPYEYPTKSVSKYVKKNFKRVKDPFIVSTEAYNYLRNDMLDVSQVRLLNDDDEFEYSKREFLSMFTSFLKNKKIPHDIVICVRRDISSLDDVVLENELDYLVRVKKGNDFLYFANPDIFRTAGSIPSLYQGTDAYVIDGLLSSSKRVAKRITLPSTVADDNSVKTTLTLKTTDMTNVIMAVNTVFKGVSKLNAQPQFLDIFDAIEEDKSRKYPEVDIKTVVYTNKEYKKYQAAGESYLKDKEKNRLESLKKSLEREYGFSIKDLSNLKILQTGRYEDKPELITSFDFSTDQLIKKTGPNYIIDIGKLIEQQTKIEAEENQRAFGVYFDYPRSFRYQIVFEVPAGYQVQGLEKLNQKVENSTGGFVSTVKEEGGKVIIETYKHYEKYIVSKDQWPSIVSFLNAANDFTEQKILLKKKTDSLGKVN</sequence>
<dbReference type="Gene3D" id="2.60.120.1130">
    <property type="match status" value="1"/>
</dbReference>
<reference evidence="2 3" key="1">
    <citation type="submission" date="2021-05" db="EMBL/GenBank/DDBJ databases">
        <title>A Polyphasic approach of four new species of the genus Ohtaekwangia: Ohtaekwangia histidinii sp. nov., Ohtaekwangia cretensis sp. nov., Ohtaekwangia indiensis sp. nov., Ohtaekwangia reichenbachii sp. nov. from diverse environment.</title>
        <authorList>
            <person name="Octaviana S."/>
        </authorList>
    </citation>
    <scope>NUCLEOTIDE SEQUENCE [LARGE SCALE GENOMIC DNA]</scope>
    <source>
        <strain evidence="2 3">PWU20</strain>
    </source>
</reference>
<evidence type="ECO:0000259" key="1">
    <source>
        <dbReference type="Pfam" id="PF12969"/>
    </source>
</evidence>
<dbReference type="InterPro" id="IPR024618">
    <property type="entry name" value="DUF3857"/>
</dbReference>
<evidence type="ECO:0000313" key="2">
    <source>
        <dbReference type="EMBL" id="MBT1704733.1"/>
    </source>
</evidence>
<keyword evidence="3" id="KW-1185">Reference proteome</keyword>
<comment type="caution">
    <text evidence="2">The sequence shown here is derived from an EMBL/GenBank/DDBJ whole genome shotgun (WGS) entry which is preliminary data.</text>
</comment>
<dbReference type="RefSeq" id="WP_254154689.1">
    <property type="nucleotide sequence ID" value="NZ_JAHESD010000038.1"/>
</dbReference>
<evidence type="ECO:0000313" key="3">
    <source>
        <dbReference type="Proteomes" id="UP000772618"/>
    </source>
</evidence>
<gene>
    <name evidence="2" type="ORF">KK060_15670</name>
</gene>
<dbReference type="Pfam" id="PF12969">
    <property type="entry name" value="DUF3857"/>
    <property type="match status" value="1"/>
</dbReference>
<dbReference type="Proteomes" id="UP000772618">
    <property type="component" value="Unassembled WGS sequence"/>
</dbReference>